<keyword evidence="5" id="KW-0067">ATP-binding</keyword>
<reference evidence="7" key="1">
    <citation type="submission" date="2022-10" db="EMBL/GenBank/DDBJ databases">
        <title>The WGS of Solirubrobacter ginsenosidimutans DSM 21036.</title>
        <authorList>
            <person name="Jiang Z."/>
        </authorList>
    </citation>
    <scope>NUCLEOTIDE SEQUENCE</scope>
    <source>
        <strain evidence="7">DSM 21036</strain>
    </source>
</reference>
<dbReference type="EC" id="2.7.1.92" evidence="7"/>
<keyword evidence="2 7" id="KW-0808">Transferase</keyword>
<protein>
    <submittedName>
        <fullName evidence="7">5-dehydro-2-deoxygluconokinase</fullName>
        <ecNumber evidence="7">2.7.1.92</ecNumber>
    </submittedName>
</protein>
<dbReference type="Pfam" id="PF00294">
    <property type="entry name" value="PfkB"/>
    <property type="match status" value="1"/>
</dbReference>
<gene>
    <name evidence="7" type="primary">iolC</name>
    <name evidence="7" type="ORF">OM076_03515</name>
</gene>
<dbReference type="Gene3D" id="2.20.150.10">
    <property type="entry name" value="putative 5-dehydro-2- deoxygluconokinase"/>
    <property type="match status" value="1"/>
</dbReference>
<evidence type="ECO:0000256" key="5">
    <source>
        <dbReference type="ARBA" id="ARBA00022840"/>
    </source>
</evidence>
<sequence>MTALDLLTMGRISVDLYPEQIGVGLEDVATFAKSLGGSPTNVAVAAARLGAAAAVITKVGDDPFGVYCRRALREFGVDDRFVGVHPTLRTPLAFCEVHPPDDFPLLFYREPTAPDLTITVDELDFDAIRGAGFLWTTGTGLSAEPSRAATLAALEARAGAPVIHDLDHRPMFWADPAEATEYARQALRFATVAVGNREEVEVAVGTRDPHTAADRLLELGVQVAVVKQGPAGVLVATAERRTEIPPVPTDVVCGLGAGDAFGGSLAYGLLQGWPPERAVRMANAAGSIVASRLACADAMPTLHELEGVLT</sequence>
<dbReference type="PANTHER" id="PTHR43085:SF49">
    <property type="entry name" value="5-DEHYDRO-2-DEOXYGLUCONOKINASE"/>
    <property type="match status" value="1"/>
</dbReference>
<dbReference type="InterPro" id="IPR029056">
    <property type="entry name" value="Ribokinase-like"/>
</dbReference>
<accession>A0A9X3MTD1</accession>
<dbReference type="CDD" id="cd01166">
    <property type="entry name" value="KdgK"/>
    <property type="match status" value="1"/>
</dbReference>
<dbReference type="PRINTS" id="PR00990">
    <property type="entry name" value="RIBOKINASE"/>
</dbReference>
<evidence type="ECO:0000256" key="2">
    <source>
        <dbReference type="ARBA" id="ARBA00022679"/>
    </source>
</evidence>
<evidence type="ECO:0000313" key="7">
    <source>
        <dbReference type="EMBL" id="MDA0159323.1"/>
    </source>
</evidence>
<dbReference type="SUPFAM" id="SSF53613">
    <property type="entry name" value="Ribokinase-like"/>
    <property type="match status" value="1"/>
</dbReference>
<dbReference type="InterPro" id="IPR050306">
    <property type="entry name" value="PfkB_Carbo_kinase"/>
</dbReference>
<dbReference type="AlphaFoldDB" id="A0A9X3MTD1"/>
<dbReference type="Proteomes" id="UP001149140">
    <property type="component" value="Unassembled WGS sequence"/>
</dbReference>
<dbReference type="RefSeq" id="WP_270038000.1">
    <property type="nucleotide sequence ID" value="NZ_JAPDOD010000002.1"/>
</dbReference>
<dbReference type="NCBIfam" id="TIGR04382">
    <property type="entry name" value="myo_inos_iolC_N"/>
    <property type="match status" value="1"/>
</dbReference>
<evidence type="ECO:0000259" key="6">
    <source>
        <dbReference type="Pfam" id="PF00294"/>
    </source>
</evidence>
<dbReference type="EMBL" id="JAPDOD010000002">
    <property type="protein sequence ID" value="MDA0159323.1"/>
    <property type="molecule type" value="Genomic_DNA"/>
</dbReference>
<dbReference type="InterPro" id="IPR023314">
    <property type="entry name" value="Myo_inos_IolC-like_sf"/>
</dbReference>
<keyword evidence="4" id="KW-0418">Kinase</keyword>
<dbReference type="InterPro" id="IPR011611">
    <property type="entry name" value="PfkB_dom"/>
</dbReference>
<organism evidence="7 8">
    <name type="scientific">Solirubrobacter ginsenosidimutans</name>
    <dbReference type="NCBI Taxonomy" id="490573"/>
    <lineage>
        <taxon>Bacteria</taxon>
        <taxon>Bacillati</taxon>
        <taxon>Actinomycetota</taxon>
        <taxon>Thermoleophilia</taxon>
        <taxon>Solirubrobacterales</taxon>
        <taxon>Solirubrobacteraceae</taxon>
        <taxon>Solirubrobacter</taxon>
    </lineage>
</organism>
<feature type="domain" description="Carbohydrate kinase PfkB" evidence="6">
    <location>
        <begin position="6"/>
        <end position="301"/>
    </location>
</feature>
<evidence type="ECO:0000256" key="4">
    <source>
        <dbReference type="ARBA" id="ARBA00022777"/>
    </source>
</evidence>
<comment type="caution">
    <text evidence="7">The sequence shown here is derived from an EMBL/GenBank/DDBJ whole genome shotgun (WGS) entry which is preliminary data.</text>
</comment>
<keyword evidence="8" id="KW-1185">Reference proteome</keyword>
<name>A0A9X3MTD1_9ACTN</name>
<dbReference type="GO" id="GO:0047590">
    <property type="term" value="F:5-dehydro-2-deoxygluconokinase activity"/>
    <property type="evidence" value="ECO:0007669"/>
    <property type="project" value="UniProtKB-EC"/>
</dbReference>
<keyword evidence="3" id="KW-0547">Nucleotide-binding</keyword>
<proteinExistence type="inferred from homology"/>
<dbReference type="InterPro" id="IPR030830">
    <property type="entry name" value="Myo_inos_IolC"/>
</dbReference>
<evidence type="ECO:0000256" key="3">
    <source>
        <dbReference type="ARBA" id="ARBA00022741"/>
    </source>
</evidence>
<dbReference type="InterPro" id="IPR002139">
    <property type="entry name" value="Ribo/fructo_kinase"/>
</dbReference>
<evidence type="ECO:0000313" key="8">
    <source>
        <dbReference type="Proteomes" id="UP001149140"/>
    </source>
</evidence>
<dbReference type="PANTHER" id="PTHR43085">
    <property type="entry name" value="HEXOKINASE FAMILY MEMBER"/>
    <property type="match status" value="1"/>
</dbReference>
<evidence type="ECO:0000256" key="1">
    <source>
        <dbReference type="ARBA" id="ARBA00010688"/>
    </source>
</evidence>
<comment type="similarity">
    <text evidence="1">Belongs to the carbohydrate kinase PfkB family.</text>
</comment>
<dbReference type="GO" id="GO:0005524">
    <property type="term" value="F:ATP binding"/>
    <property type="evidence" value="ECO:0007669"/>
    <property type="project" value="UniProtKB-KW"/>
</dbReference>
<dbReference type="Gene3D" id="3.40.1190.20">
    <property type="match status" value="1"/>
</dbReference>